<gene>
    <name evidence="3" type="ORF">O6P33_00295</name>
</gene>
<dbReference type="EMBL" id="CP114976">
    <property type="protein sequence ID" value="WBE25324.1"/>
    <property type="molecule type" value="Genomic_DNA"/>
</dbReference>
<feature type="signal peptide" evidence="1">
    <location>
        <begin position="1"/>
        <end position="20"/>
    </location>
</feature>
<name>A0AAE9VNT7_9GAMM</name>
<feature type="chain" id="PRO_5042206419" evidence="1">
    <location>
        <begin position="21"/>
        <end position="212"/>
    </location>
</feature>
<organism evidence="3 4">
    <name type="scientific">Denitrificimonas caeni</name>
    <dbReference type="NCBI Taxonomy" id="521720"/>
    <lineage>
        <taxon>Bacteria</taxon>
        <taxon>Pseudomonadati</taxon>
        <taxon>Pseudomonadota</taxon>
        <taxon>Gammaproteobacteria</taxon>
        <taxon>Pseudomonadales</taxon>
        <taxon>Pseudomonadaceae</taxon>
        <taxon>Denitrificimonas</taxon>
    </lineage>
</organism>
<dbReference type="AlphaFoldDB" id="A0AAE9VNT7"/>
<dbReference type="Pfam" id="PF13511">
    <property type="entry name" value="DUF4124"/>
    <property type="match status" value="1"/>
</dbReference>
<keyword evidence="1" id="KW-0732">Signal</keyword>
<keyword evidence="4" id="KW-1185">Reference proteome</keyword>
<sequence length="212" mass="23756">MILRSIIGALLLSSAPVTLAAIYTYIDSDGERVYTDQPPQHQHAEKVNVAPTNKLPATPKVQVIQPPPVYESDSSSLVLQYQILRILAPEPDATVRANERQLTVTVSSEPALQDGHRYRIFLDGEVVAEPSRSPVFRLRDIDRGTHQLAVEIINEQGAVLERTPAQPFHLRQTTLNDKRRVRPCSIDDYGVRAECPLKDKLEEESPSILPFF</sequence>
<dbReference type="Proteomes" id="UP001212189">
    <property type="component" value="Chromosome"/>
</dbReference>
<protein>
    <submittedName>
        <fullName evidence="3">DUF4124 domain-containing protein</fullName>
    </submittedName>
</protein>
<evidence type="ECO:0000313" key="3">
    <source>
        <dbReference type="EMBL" id="WBE25324.1"/>
    </source>
</evidence>
<feature type="domain" description="DUF4124" evidence="2">
    <location>
        <begin position="9"/>
        <end position="59"/>
    </location>
</feature>
<evidence type="ECO:0000313" key="4">
    <source>
        <dbReference type="Proteomes" id="UP001212189"/>
    </source>
</evidence>
<accession>A0AAE9VNT7</accession>
<proteinExistence type="predicted"/>
<reference evidence="3 4" key="1">
    <citation type="submission" date="2022-12" db="EMBL/GenBank/DDBJ databases">
        <title>Coexistence and Characterization of a Novel Tigecycline Resistance gene tet(X) variant and blaNDM-1 in a Pseudomonas caeni Isolate of Chicken Origin.</title>
        <authorList>
            <person name="Lu X."/>
            <person name="Zhang L."/>
            <person name="Li R."/>
            <person name="Wang Z."/>
        </authorList>
    </citation>
    <scope>NUCLEOTIDE SEQUENCE [LARGE SCALE GENOMIC DNA]</scope>
    <source>
        <strain evidence="3 4">CE14</strain>
    </source>
</reference>
<dbReference type="KEGG" id="dce:O6P33_00295"/>
<dbReference type="InterPro" id="IPR025392">
    <property type="entry name" value="DUF4124"/>
</dbReference>
<evidence type="ECO:0000259" key="2">
    <source>
        <dbReference type="Pfam" id="PF13511"/>
    </source>
</evidence>
<evidence type="ECO:0000256" key="1">
    <source>
        <dbReference type="SAM" id="SignalP"/>
    </source>
</evidence>